<gene>
    <name evidence="3" type="ORF">SAMN02745248_01753</name>
</gene>
<dbReference type="EMBL" id="FRAD01000013">
    <property type="protein sequence ID" value="SHK08827.1"/>
    <property type="molecule type" value="Genomic_DNA"/>
</dbReference>
<reference evidence="3 4" key="1">
    <citation type="submission" date="2016-11" db="EMBL/GenBank/DDBJ databases">
        <authorList>
            <person name="Jaros S."/>
            <person name="Januszkiewicz K."/>
            <person name="Wedrychowicz H."/>
        </authorList>
    </citation>
    <scope>NUCLEOTIDE SEQUENCE [LARGE SCALE GENOMIC DNA]</scope>
    <source>
        <strain evidence="3 4">DSM 3090</strain>
    </source>
</reference>
<proteinExistence type="predicted"/>
<feature type="region of interest" description="Disordered" evidence="1">
    <location>
        <begin position="1040"/>
        <end position="1073"/>
    </location>
</feature>
<dbReference type="OrthoDB" id="9775707at2"/>
<dbReference type="PANTHER" id="PTHR45661:SF3">
    <property type="entry name" value="IG-LIKE DOMAIN-CONTAINING PROTEIN"/>
    <property type="match status" value="1"/>
</dbReference>
<dbReference type="PANTHER" id="PTHR45661">
    <property type="entry name" value="SURFACE ANTIGEN"/>
    <property type="match status" value="1"/>
</dbReference>
<dbReference type="Proteomes" id="UP000183952">
    <property type="component" value="Unassembled WGS sequence"/>
</dbReference>
<keyword evidence="2" id="KW-1133">Transmembrane helix</keyword>
<keyword evidence="2" id="KW-0812">Transmembrane</keyword>
<dbReference type="Gene3D" id="3.80.10.10">
    <property type="entry name" value="Ribonuclease Inhibitor"/>
    <property type="match status" value="7"/>
</dbReference>
<keyword evidence="2" id="KW-0472">Membrane</keyword>
<evidence type="ECO:0000313" key="4">
    <source>
        <dbReference type="Proteomes" id="UP000183952"/>
    </source>
</evidence>
<dbReference type="RefSeq" id="WP_072903713.1">
    <property type="nucleotide sequence ID" value="NZ_FRAD01000013.1"/>
</dbReference>
<feature type="transmembrane region" description="Helical" evidence="2">
    <location>
        <begin position="12"/>
        <end position="36"/>
    </location>
</feature>
<feature type="compositionally biased region" description="Basic and acidic residues" evidence="1">
    <location>
        <begin position="1057"/>
        <end position="1073"/>
    </location>
</feature>
<accession>A0A1M6PLU7</accession>
<name>A0A1M6PLU7_9CLOT</name>
<keyword evidence="4" id="KW-1185">Reference proteome</keyword>
<evidence type="ECO:0000313" key="3">
    <source>
        <dbReference type="EMBL" id="SHK08827.1"/>
    </source>
</evidence>
<dbReference type="InterPro" id="IPR026906">
    <property type="entry name" value="LRR_5"/>
</dbReference>
<dbReference type="STRING" id="1121331.SAMN02745248_01753"/>
<dbReference type="Pfam" id="PF13306">
    <property type="entry name" value="LRR_5"/>
    <property type="match status" value="5"/>
</dbReference>
<evidence type="ECO:0000256" key="2">
    <source>
        <dbReference type="SAM" id="Phobius"/>
    </source>
</evidence>
<dbReference type="SUPFAM" id="SSF52058">
    <property type="entry name" value="L domain-like"/>
    <property type="match status" value="2"/>
</dbReference>
<organism evidence="3 4">
    <name type="scientific">Hathewaya proteolytica DSM 3090</name>
    <dbReference type="NCBI Taxonomy" id="1121331"/>
    <lineage>
        <taxon>Bacteria</taxon>
        <taxon>Bacillati</taxon>
        <taxon>Bacillota</taxon>
        <taxon>Clostridia</taxon>
        <taxon>Eubacteriales</taxon>
        <taxon>Clostridiaceae</taxon>
        <taxon>Hathewaya</taxon>
    </lineage>
</organism>
<evidence type="ECO:0000256" key="1">
    <source>
        <dbReference type="SAM" id="MobiDB-lite"/>
    </source>
</evidence>
<dbReference type="Gene3D" id="1.20.1270.90">
    <property type="entry name" value="AF1782-like"/>
    <property type="match status" value="1"/>
</dbReference>
<dbReference type="InterPro" id="IPR032675">
    <property type="entry name" value="LRR_dom_sf"/>
</dbReference>
<dbReference type="InterPro" id="IPR053139">
    <property type="entry name" value="Surface_bspA-like"/>
</dbReference>
<protein>
    <submittedName>
        <fullName evidence="3">Leucine rich repeat-containing protein</fullName>
    </submittedName>
</protein>
<sequence length="1472" mass="160697">MNLYKKNRIIKSFMCCMLAFAMAFSVFQTALVNYPLVVSAIEDQQSEFTVENGVIIAYSGTSKELVIPDMVNGQVITAIGKKAFSGKKITSIKLPNTLESIGEMAFASNSLTSLELPSNVKVVGVGAFMVNNISNLVLNESIEEIQENGFFNNPIVELKIPGTVKDIGKRAFSSQKTGKLSTLELGEGVEHIGIMAFDKNALTKVTIPDSVTNIDDSAFANNEISEVILGASVERIGAQAFTNNKLTSMEVPSTLNTIYWHSFKGNVEDAEKFFNIKLREPIKLSVGSTEDEVISALNENVKVRAYISIGAGTEKRNVPTEFKTWIIESFNGTQAGQYTATCSYKDFEDIGVSTGANEELAKLIVTATVELQETEQGWGTKHFIIDGTTIKGFSDAGKSRFATDKDLVIPSKNIQGENIDSIGDKAFNIESYGTEGIKSVVLPETIKNIGLMAFRNNNITSLVLPNSVETIGSGAFASNKDLSTLTLSNNLKLISTGAFSFSNIETLIIPEGVTEIGGSAFSENKKLSNLTISNTVTKIGSKAFWGANIKELTIPGNVSEIGSDAFLTGNLERLILGEGIEKINTRAFKSNQLKEVIIPKSVKTLGKDVFAENSDVTVKYASLKDSIERAEGISTSNKTEASVKVLTDAISAGKTLNNKSDATLLEVNSAVTTIENAMAALEDKVEENSWQPKHFSFNGTTIKGFSEEGKTKFKDNKDLVIPSKNSTGEVVTSIGTGAFWSDTHTQDVDKIKSLVLPDTIEVIEARAFGGNLLEKIQLPKNLKSIGDGAFLSNNISDMQLNEGLVSVGDQSFGLNKLTKLTIPTTMRKIGHRAFFNNIIYEITILPGIEKIGDQCFENNKIQTVDLPDTVKVVDLGGFLYNSVKSVKFPKGLKVIGPKAFGVNDIESVVIPDSVELFCPNSFRKNKGFESGEFKIFVDKIVNLSGDFNSEQMKDKLDQEIKVRAAIFKGLVDEDKHIMKIDRWEKAGEEDGYLIFRGKFEPVPVDEIKCGSGTSCENTVDNMKMTSLIVKVKLDGKFTETVKPVDPAEPTDPVNPTDPEKPTDPSDQDKEPWESRHFTFDGTAITGFSELGKAKFKINKKVVIPEKTLDGKIVDSIGNSAFNIDTYGSDGIRALILPNTIKRIGTMAFRNNNIENLVLQDNIIELGEGAFASNRDLVSLTLSKGLKIVPKGAFSFSKISKLVLHEGIEEIGQSAFAENKSLAELVIPSTLKKFGAKCFWNAVIVELTIPGTVKEICDDAFTSGKLSTLILEEGIEIIGNRAFKRNKLSEVIIPKSVKYFDASVFERNPSINVKYASMIEVIAKAEKLSLEGLPQEKVQALQALIEKGKTLNEQLIPNSEEINAVVLEIENAIKGLIGVTTRPISVNKIDKSENAGKVQITVSSTSNVDTKGVVILKIIDNNGRAYKVIYKESNFIKGDNEIVFEVNASQYAKGIKEIKVYVWDNFDNMRPLV</sequence>